<dbReference type="AlphaFoldDB" id="A0AAP7DH30"/>
<dbReference type="GO" id="GO:0004413">
    <property type="term" value="F:homoserine kinase activity"/>
    <property type="evidence" value="ECO:0007669"/>
    <property type="project" value="TreeGrafter"/>
</dbReference>
<organism evidence="3 4">
    <name type="scientific">Paenibacillus alvei</name>
    <name type="common">Bacillus alvei</name>
    <dbReference type="NCBI Taxonomy" id="44250"/>
    <lineage>
        <taxon>Bacteria</taxon>
        <taxon>Bacillati</taxon>
        <taxon>Bacillota</taxon>
        <taxon>Bacilli</taxon>
        <taxon>Bacillales</taxon>
        <taxon>Paenibacillaceae</taxon>
        <taxon>Paenibacillus</taxon>
    </lineage>
</organism>
<protein>
    <submittedName>
        <fullName evidence="3">Phosphotransferase</fullName>
    </submittedName>
</protein>
<name>A0AAP7DH30_PAEAL</name>
<dbReference type="Gene3D" id="3.30.200.20">
    <property type="entry name" value="Phosphorylase Kinase, domain 1"/>
    <property type="match status" value="1"/>
</dbReference>
<dbReference type="InterPro" id="IPR002575">
    <property type="entry name" value="Aminoglycoside_PTrfase"/>
</dbReference>
<dbReference type="PANTHER" id="PTHR21064:SF6">
    <property type="entry name" value="AMINOGLYCOSIDE PHOSPHOTRANSFERASE DOMAIN-CONTAINING PROTEIN"/>
    <property type="match status" value="1"/>
</dbReference>
<evidence type="ECO:0000256" key="1">
    <source>
        <dbReference type="ARBA" id="ARBA00038240"/>
    </source>
</evidence>
<accession>A0AAP7DH30</accession>
<reference evidence="3 4" key="1">
    <citation type="submission" date="2020-05" db="EMBL/GenBank/DDBJ databases">
        <title>Whole genome sequencing and identification of novel metabolites from Paenibacillus alvei strain JR949.</title>
        <authorList>
            <person name="Rajendhran J."/>
            <person name="Sree Pranav P."/>
            <person name="Mahalakshmi B."/>
            <person name="Karthikeyan R."/>
        </authorList>
    </citation>
    <scope>NUCLEOTIDE SEQUENCE [LARGE SCALE GENOMIC DNA]</scope>
    <source>
        <strain evidence="3 4">JR949</strain>
    </source>
</reference>
<comment type="caution">
    <text evidence="3">The sequence shown here is derived from an EMBL/GenBank/DDBJ whole genome shotgun (WGS) entry which is preliminary data.</text>
</comment>
<dbReference type="Pfam" id="PF01636">
    <property type="entry name" value="APH"/>
    <property type="match status" value="1"/>
</dbReference>
<dbReference type="InterPro" id="IPR050249">
    <property type="entry name" value="Pseudomonas-type_ThrB"/>
</dbReference>
<dbReference type="GO" id="GO:0009088">
    <property type="term" value="P:threonine biosynthetic process"/>
    <property type="evidence" value="ECO:0007669"/>
    <property type="project" value="TreeGrafter"/>
</dbReference>
<dbReference type="Proteomes" id="UP000552038">
    <property type="component" value="Unassembled WGS sequence"/>
</dbReference>
<sequence>MCDRGKGGLVLFPVVYSTLCEQALRTWIAENYSIGTVQRVEYLLRGMNDTYKVYATDGMYIFRVYRGDWRCHQGAVEFEMDVLLHLQAEGLSVSTPITALSGERVHALQAPEGVRFGVLFTYAEGEERSIDDADISLLFGQAVAQLHAAGDSFASSYPRTEMDLDYLIHKPLQVIANRIQHRPKDIQKLTEIGRSLSERINQFPNLDWGICHGDLHGNTNISYRADHTYTHYDFDLCGYGYRAYDIAEFRLAREERLSHDSEKLSLLWNAFLEGYQSIRPLRADDIQAVPLFVAARQLWLMALCLHDLQIVGSIDSGDDFIDEKMDYFNSLPVELIGNI</sequence>
<dbReference type="PANTHER" id="PTHR21064">
    <property type="entry name" value="AMINOGLYCOSIDE PHOSPHOTRANSFERASE DOMAIN-CONTAINING PROTEIN-RELATED"/>
    <property type="match status" value="1"/>
</dbReference>
<dbReference type="EMBL" id="JABFOR010000001">
    <property type="protein sequence ID" value="NOJ69246.1"/>
    <property type="molecule type" value="Genomic_DNA"/>
</dbReference>
<dbReference type="SUPFAM" id="SSF56112">
    <property type="entry name" value="Protein kinase-like (PK-like)"/>
    <property type="match status" value="1"/>
</dbReference>
<evidence type="ECO:0000259" key="2">
    <source>
        <dbReference type="Pfam" id="PF01636"/>
    </source>
</evidence>
<gene>
    <name evidence="3" type="ORF">HMI46_01575</name>
</gene>
<dbReference type="Gene3D" id="3.90.1200.10">
    <property type="match status" value="1"/>
</dbReference>
<dbReference type="InterPro" id="IPR011009">
    <property type="entry name" value="Kinase-like_dom_sf"/>
</dbReference>
<feature type="domain" description="Aminoglycoside phosphotransferase" evidence="2">
    <location>
        <begin position="48"/>
        <end position="248"/>
    </location>
</feature>
<comment type="similarity">
    <text evidence="1">Belongs to the pseudomonas-type ThrB family.</text>
</comment>
<evidence type="ECO:0000313" key="4">
    <source>
        <dbReference type="Proteomes" id="UP000552038"/>
    </source>
</evidence>
<evidence type="ECO:0000313" key="3">
    <source>
        <dbReference type="EMBL" id="NOJ69246.1"/>
    </source>
</evidence>
<proteinExistence type="inferred from homology"/>